<evidence type="ECO:0000313" key="2">
    <source>
        <dbReference type="EMBL" id="AEV68213.1"/>
    </source>
</evidence>
<organism evidence="2 3">
    <name type="scientific">Acetivibrio clariflavus (strain DSM 19732 / NBRC 101661 / EBR45)</name>
    <name type="common">Clostridium clariflavum</name>
    <dbReference type="NCBI Taxonomy" id="720554"/>
    <lineage>
        <taxon>Bacteria</taxon>
        <taxon>Bacillati</taxon>
        <taxon>Bacillota</taxon>
        <taxon>Clostridia</taxon>
        <taxon>Eubacteriales</taxon>
        <taxon>Oscillospiraceae</taxon>
        <taxon>Acetivibrio</taxon>
    </lineage>
</organism>
<dbReference type="HOGENOM" id="CLU_211412_0_0_9"/>
<accession>G8M2U9</accession>
<protein>
    <submittedName>
        <fullName evidence="2">Uncharacterized protein</fullName>
    </submittedName>
</protein>
<dbReference type="AlphaFoldDB" id="G8M2U9"/>
<dbReference type="KEGG" id="ccl:Clocl_1577"/>
<reference evidence="3" key="1">
    <citation type="submission" date="2011-12" db="EMBL/GenBank/DDBJ databases">
        <title>Complete sequence of Clostridium clariflavum DSM 19732.</title>
        <authorList>
            <consortium name="US DOE Joint Genome Institute"/>
            <person name="Lucas S."/>
            <person name="Han J."/>
            <person name="Lapidus A."/>
            <person name="Cheng J.-F."/>
            <person name="Goodwin L."/>
            <person name="Pitluck S."/>
            <person name="Peters L."/>
            <person name="Teshima H."/>
            <person name="Detter J.C."/>
            <person name="Han C."/>
            <person name="Tapia R."/>
            <person name="Land M."/>
            <person name="Hauser L."/>
            <person name="Kyrpides N."/>
            <person name="Ivanova N."/>
            <person name="Pagani I."/>
            <person name="Kitzmiller T."/>
            <person name="Lynd L."/>
            <person name="Izquierdo J."/>
            <person name="Woyke T."/>
        </authorList>
    </citation>
    <scope>NUCLEOTIDE SEQUENCE [LARGE SCALE GENOMIC DNA]</scope>
    <source>
        <strain evidence="3">DSM 19732 / NBRC 101661 / EBR45</strain>
    </source>
</reference>
<dbReference type="Proteomes" id="UP000005435">
    <property type="component" value="Chromosome"/>
</dbReference>
<reference evidence="2 3" key="2">
    <citation type="journal article" date="2012" name="Stand. Genomic Sci.">
        <title>Complete Genome Sequence of Clostridium clariflavum DSM 19732.</title>
        <authorList>
            <person name="Izquierdo J.A."/>
            <person name="Goodwin L."/>
            <person name="Davenport K.W."/>
            <person name="Teshima H."/>
            <person name="Bruce D."/>
            <person name="Detter C."/>
            <person name="Tapia R."/>
            <person name="Han S."/>
            <person name="Land M."/>
            <person name="Hauser L."/>
            <person name="Jeffries C.D."/>
            <person name="Han J."/>
            <person name="Pitluck S."/>
            <person name="Nolan M."/>
            <person name="Chen A."/>
            <person name="Huntemann M."/>
            <person name="Mavromatis K."/>
            <person name="Mikhailova N."/>
            <person name="Liolios K."/>
            <person name="Woyke T."/>
            <person name="Lynd L.R."/>
        </authorList>
    </citation>
    <scope>NUCLEOTIDE SEQUENCE [LARGE SCALE GENOMIC DNA]</scope>
    <source>
        <strain evidence="3">DSM 19732 / NBRC 101661 / EBR45</strain>
    </source>
</reference>
<dbReference type="EMBL" id="CP003065">
    <property type="protein sequence ID" value="AEV68213.1"/>
    <property type="molecule type" value="Genomic_DNA"/>
</dbReference>
<sequence length="52" mass="6055" precursor="true">MDQKTLKIIIALMILIILFIVVFKFVSWLAYKLLPITLLICAGFIIYKLVKK</sequence>
<evidence type="ECO:0000313" key="3">
    <source>
        <dbReference type="Proteomes" id="UP000005435"/>
    </source>
</evidence>
<proteinExistence type="predicted"/>
<feature type="transmembrane region" description="Helical" evidence="1">
    <location>
        <begin position="7"/>
        <end position="27"/>
    </location>
</feature>
<evidence type="ECO:0000256" key="1">
    <source>
        <dbReference type="SAM" id="Phobius"/>
    </source>
</evidence>
<feature type="transmembrane region" description="Helical" evidence="1">
    <location>
        <begin position="33"/>
        <end position="50"/>
    </location>
</feature>
<dbReference type="eggNOG" id="ENOG502ZRVD">
    <property type="taxonomic scope" value="Bacteria"/>
</dbReference>
<keyword evidence="3" id="KW-1185">Reference proteome</keyword>
<gene>
    <name evidence="2" type="ordered locus">Clocl_1577</name>
</gene>
<keyword evidence="1" id="KW-0812">Transmembrane</keyword>
<name>G8M2U9_ACECE</name>
<keyword evidence="1" id="KW-0472">Membrane</keyword>
<keyword evidence="1" id="KW-1133">Transmembrane helix</keyword>